<protein>
    <submittedName>
        <fullName evidence="2">Uncharacterized protein</fullName>
    </submittedName>
</protein>
<dbReference type="EMBL" id="JAGTJR010000004">
    <property type="protein sequence ID" value="KAH7061144.1"/>
    <property type="molecule type" value="Genomic_DNA"/>
</dbReference>
<name>A0ABQ8GR37_9PEZI</name>
<evidence type="ECO:0000313" key="3">
    <source>
        <dbReference type="Proteomes" id="UP000774617"/>
    </source>
</evidence>
<gene>
    <name evidence="2" type="ORF">B0J12DRAFT_695328</name>
</gene>
<organism evidence="2 3">
    <name type="scientific">Macrophomina phaseolina</name>
    <dbReference type="NCBI Taxonomy" id="35725"/>
    <lineage>
        <taxon>Eukaryota</taxon>
        <taxon>Fungi</taxon>
        <taxon>Dikarya</taxon>
        <taxon>Ascomycota</taxon>
        <taxon>Pezizomycotina</taxon>
        <taxon>Dothideomycetes</taxon>
        <taxon>Dothideomycetes incertae sedis</taxon>
        <taxon>Botryosphaeriales</taxon>
        <taxon>Botryosphaeriaceae</taxon>
        <taxon>Macrophomina</taxon>
    </lineage>
</organism>
<keyword evidence="3" id="KW-1185">Reference proteome</keyword>
<evidence type="ECO:0000313" key="2">
    <source>
        <dbReference type="EMBL" id="KAH7061144.1"/>
    </source>
</evidence>
<feature type="compositionally biased region" description="Basic and acidic residues" evidence="1">
    <location>
        <begin position="237"/>
        <end position="246"/>
    </location>
</feature>
<feature type="region of interest" description="Disordered" evidence="1">
    <location>
        <begin position="221"/>
        <end position="246"/>
    </location>
</feature>
<evidence type="ECO:0000256" key="1">
    <source>
        <dbReference type="SAM" id="MobiDB-lite"/>
    </source>
</evidence>
<accession>A0ABQ8GR37</accession>
<sequence length="271" mass="30533">MRQNLLRSGEADRTLGHVLHMTGLLSLRSGENGNGLAAARSDHKFIGFRIHGFWRSEAVTNMELNPTATRAGNYCSSHRSFEDRHTTYKNRSNTTNTRRFLIFRFSAYLQPGGLGTLHPSSLKNHKAPNNLAMRLFTGNHDPCAYKRPQQSSLSANLEGPAARRWQYAWNHVFWPNTYEAASKTPTSLMMEASEDLSSETQAEARLFLCFRPILDENTSSASASIGGFRPRSPSRAPVRERTAAESERRVLRRQEIQEIEMEEYVGIAMGA</sequence>
<proteinExistence type="predicted"/>
<comment type="caution">
    <text evidence="2">The sequence shown here is derived from an EMBL/GenBank/DDBJ whole genome shotgun (WGS) entry which is preliminary data.</text>
</comment>
<reference evidence="2 3" key="1">
    <citation type="journal article" date="2021" name="Nat. Commun.">
        <title>Genetic determinants of endophytism in the Arabidopsis root mycobiome.</title>
        <authorList>
            <person name="Mesny F."/>
            <person name="Miyauchi S."/>
            <person name="Thiergart T."/>
            <person name="Pickel B."/>
            <person name="Atanasova L."/>
            <person name="Karlsson M."/>
            <person name="Huettel B."/>
            <person name="Barry K.W."/>
            <person name="Haridas S."/>
            <person name="Chen C."/>
            <person name="Bauer D."/>
            <person name="Andreopoulos W."/>
            <person name="Pangilinan J."/>
            <person name="LaButti K."/>
            <person name="Riley R."/>
            <person name="Lipzen A."/>
            <person name="Clum A."/>
            <person name="Drula E."/>
            <person name="Henrissat B."/>
            <person name="Kohler A."/>
            <person name="Grigoriev I.V."/>
            <person name="Martin F.M."/>
            <person name="Hacquard S."/>
        </authorList>
    </citation>
    <scope>NUCLEOTIDE SEQUENCE [LARGE SCALE GENOMIC DNA]</scope>
    <source>
        <strain evidence="2 3">MPI-SDFR-AT-0080</strain>
    </source>
</reference>
<dbReference type="Proteomes" id="UP000774617">
    <property type="component" value="Unassembled WGS sequence"/>
</dbReference>